<proteinExistence type="predicted"/>
<dbReference type="AlphaFoldDB" id="A0A6B2KN44"/>
<dbReference type="EMBL" id="JAAGAA010000002">
    <property type="protein sequence ID" value="NDV11652.1"/>
    <property type="molecule type" value="Genomic_DNA"/>
</dbReference>
<accession>A0A6B2KN44</accession>
<keyword evidence="2" id="KW-1185">Reference proteome</keyword>
<dbReference type="RefSeq" id="WP_163314922.1">
    <property type="nucleotide sequence ID" value="NZ_JAAGAA010000002.1"/>
</dbReference>
<organism evidence="1 2">
    <name type="scientific">Crenobacter caeni</name>
    <dbReference type="NCBI Taxonomy" id="2705474"/>
    <lineage>
        <taxon>Bacteria</taxon>
        <taxon>Pseudomonadati</taxon>
        <taxon>Pseudomonadota</taxon>
        <taxon>Betaproteobacteria</taxon>
        <taxon>Neisseriales</taxon>
        <taxon>Neisseriaceae</taxon>
        <taxon>Crenobacter</taxon>
    </lineage>
</organism>
<reference evidence="1 2" key="1">
    <citation type="submission" date="2020-02" db="EMBL/GenBank/DDBJ databases">
        <authorList>
            <person name="Yang Z."/>
        </authorList>
    </citation>
    <scope>NUCLEOTIDE SEQUENCE [LARGE SCALE GENOMIC DNA]</scope>
    <source>
        <strain evidence="1 2">HX-7-9</strain>
    </source>
</reference>
<dbReference type="GO" id="GO:0003677">
    <property type="term" value="F:DNA binding"/>
    <property type="evidence" value="ECO:0007669"/>
    <property type="project" value="InterPro"/>
</dbReference>
<evidence type="ECO:0000313" key="1">
    <source>
        <dbReference type="EMBL" id="NDV11652.1"/>
    </source>
</evidence>
<gene>
    <name evidence="1" type="ORF">GZH52_02420</name>
</gene>
<dbReference type="Proteomes" id="UP000482578">
    <property type="component" value="Unassembled WGS sequence"/>
</dbReference>
<protein>
    <submittedName>
        <fullName evidence="1">Helix-turn-helix domain-containing protein</fullName>
    </submittedName>
</protein>
<dbReference type="Gene3D" id="1.10.260.40">
    <property type="entry name" value="lambda repressor-like DNA-binding domains"/>
    <property type="match status" value="1"/>
</dbReference>
<dbReference type="InterPro" id="IPR010982">
    <property type="entry name" value="Lambda_DNA-bd_dom_sf"/>
</dbReference>
<sequence>MHKTLDQYLADTGTTPTEFARRVGCTQGTIWQILNTGFKPGVFLCLRIERATGGAVRGEGLNPTLDWPLLRAAAVAEAA</sequence>
<evidence type="ECO:0000313" key="2">
    <source>
        <dbReference type="Proteomes" id="UP000482578"/>
    </source>
</evidence>
<dbReference type="SUPFAM" id="SSF47413">
    <property type="entry name" value="lambda repressor-like DNA-binding domains"/>
    <property type="match status" value="1"/>
</dbReference>
<name>A0A6B2KN44_9NEIS</name>
<comment type="caution">
    <text evidence="1">The sequence shown here is derived from an EMBL/GenBank/DDBJ whole genome shotgun (WGS) entry which is preliminary data.</text>
</comment>